<evidence type="ECO:0000313" key="2">
    <source>
        <dbReference type="Proteomes" id="UP000275530"/>
    </source>
</evidence>
<dbReference type="Proteomes" id="UP000275530">
    <property type="component" value="Unassembled WGS sequence"/>
</dbReference>
<gene>
    <name evidence="1" type="ORF">D3242_29075</name>
</gene>
<accession>A0A6M7TSA4</accession>
<dbReference type="AlphaFoldDB" id="A0A6M7TSA4"/>
<evidence type="ECO:0000313" key="1">
    <source>
        <dbReference type="EMBL" id="RJT29403.1"/>
    </source>
</evidence>
<dbReference type="EMBL" id="QZXA01000015">
    <property type="protein sequence ID" value="RJT29403.1"/>
    <property type="molecule type" value="Genomic_DNA"/>
</dbReference>
<reference evidence="1 2" key="1">
    <citation type="submission" date="2018-09" db="EMBL/GenBank/DDBJ databases">
        <title>Mesorhizobium carmichaelinearum sp. nov. isolated from Carmichaelinea spp. root nodules in New Zealand.</title>
        <authorList>
            <person name="De Meyer S.E."/>
        </authorList>
    </citation>
    <scope>NUCLEOTIDE SEQUENCE [LARGE SCALE GENOMIC DNA]</scope>
    <source>
        <strain evidence="1 2">LMG 28313</strain>
    </source>
</reference>
<protein>
    <submittedName>
        <fullName evidence="1">Uncharacterized protein</fullName>
    </submittedName>
</protein>
<keyword evidence="2" id="KW-1185">Reference proteome</keyword>
<proteinExistence type="predicted"/>
<comment type="caution">
    <text evidence="1">The sequence shown here is derived from an EMBL/GenBank/DDBJ whole genome shotgun (WGS) entry which is preliminary data.</text>
</comment>
<name>A0A6M7TSA4_9HYPH</name>
<sequence length="200" mass="20978">MTNVPLYRLASIAGVGSALILLVNAAKRSSVIPTTDLTQLLAPLAEILALGLVVGLFLASGRRAGRLGTIAFVLNFVALASLEGVEVVINLVFSKLPLTTIIDLRAGPLGLALVASSLLFLIGTFAFVISLVVVRSVPRIPLALYLLGAAPIALRAFVPEWALDLGLMVLAIAIAWLAGWLWRSATAIDDPNVHLTRGAL</sequence>
<organism evidence="1 2">
    <name type="scientific">Mesorhizobium jarvisii</name>
    <dbReference type="NCBI Taxonomy" id="1777867"/>
    <lineage>
        <taxon>Bacteria</taxon>
        <taxon>Pseudomonadati</taxon>
        <taxon>Pseudomonadota</taxon>
        <taxon>Alphaproteobacteria</taxon>
        <taxon>Hyphomicrobiales</taxon>
        <taxon>Phyllobacteriaceae</taxon>
        <taxon>Mesorhizobium</taxon>
    </lineage>
</organism>